<dbReference type="AlphaFoldDB" id="A0A157T0A5"/>
<dbReference type="SUPFAM" id="SSF46548">
    <property type="entry name" value="alpha-helical ferredoxin"/>
    <property type="match status" value="1"/>
</dbReference>
<evidence type="ECO:0000313" key="8">
    <source>
        <dbReference type="EMBL" id="SAI84834.1"/>
    </source>
</evidence>
<dbReference type="GO" id="GO:0046872">
    <property type="term" value="F:metal ion binding"/>
    <property type="evidence" value="ECO:0007669"/>
    <property type="project" value="UniProtKB-KW"/>
</dbReference>
<gene>
    <name evidence="8" type="ORF">SSOP1_1280</name>
</gene>
<sequence>MCRRDLQVVYMVKEEFKCGGFRLSKGKVEINRKLASKTFDEFTPSDVMGIENCMRCGICSYSCPFWQETKKFYDVPAWRTYEINKIYSMFYTGYGIVARYLRLRRISGNEFKHWTESAYDCTACGACTYTSPMEVPNWYTAIIMRRILHYSGFNYESAEKLIINSKEKGNAFGIENWGEVASKVGFNIDKKDSEILYVPSPLEIQNTNVLANTVSVLSKLKLSVTVSSEISDPGYYAYLMGDFETARGILVRIYETAMKLNVKKIITTDGMGYFWLRWQGPKSIKETPPIEVEHLTKTVYDMYKQGKVKLEKADIVAPTSVHYSEFLSRLGGIEEPPREILRLTAPQFIEPKEKPSSDKLYTCTHHVELIGEKKDILKRVRNYVVSQLTKWGGKSVIVFDPNCMLSLENAVKDKQADFKVIYFTELLDRGIKI</sequence>
<evidence type="ECO:0000256" key="2">
    <source>
        <dbReference type="ARBA" id="ARBA00022485"/>
    </source>
</evidence>
<keyword evidence="5" id="KW-0408">Iron</keyword>
<dbReference type="InterPro" id="IPR017896">
    <property type="entry name" value="4Fe4S_Fe-S-bd"/>
</dbReference>
<evidence type="ECO:0000256" key="6">
    <source>
        <dbReference type="ARBA" id="ARBA00023014"/>
    </source>
</evidence>
<dbReference type="InterPro" id="IPR017900">
    <property type="entry name" value="4Fe4S_Fe_S_CS"/>
</dbReference>
<dbReference type="PANTHER" id="PTHR43551:SF1">
    <property type="entry name" value="HETERODISULFIDE REDUCTASE"/>
    <property type="match status" value="1"/>
</dbReference>
<dbReference type="Pfam" id="PF13183">
    <property type="entry name" value="Fer4_8"/>
    <property type="match status" value="1"/>
</dbReference>
<dbReference type="PROSITE" id="PS51379">
    <property type="entry name" value="4FE4S_FER_2"/>
    <property type="match status" value="1"/>
</dbReference>
<dbReference type="GO" id="GO:0051539">
    <property type="term" value="F:4 iron, 4 sulfur cluster binding"/>
    <property type="evidence" value="ECO:0007669"/>
    <property type="project" value="UniProtKB-KW"/>
</dbReference>
<keyword evidence="2" id="KW-0004">4Fe-4S</keyword>
<dbReference type="GO" id="GO:0016491">
    <property type="term" value="F:oxidoreductase activity"/>
    <property type="evidence" value="ECO:0007669"/>
    <property type="project" value="UniProtKB-ARBA"/>
</dbReference>
<feature type="domain" description="4Fe-4S ferredoxin-type" evidence="7">
    <location>
        <begin position="44"/>
        <end position="75"/>
    </location>
</feature>
<protein>
    <submittedName>
        <fullName evidence="8">Fe-S oxidoreductase</fullName>
    </submittedName>
</protein>
<dbReference type="PATRIC" id="fig|2287.9.peg.1298"/>
<keyword evidence="3" id="KW-0479">Metal-binding</keyword>
<keyword evidence="4" id="KW-0249">Electron transport</keyword>
<keyword evidence="1" id="KW-0813">Transport</keyword>
<dbReference type="Gene3D" id="1.10.1060.10">
    <property type="entry name" value="Alpha-helical ferredoxin"/>
    <property type="match status" value="1"/>
</dbReference>
<organism evidence="8 9">
    <name type="scientific">Saccharolobus solfataricus</name>
    <name type="common">Sulfolobus solfataricus</name>
    <dbReference type="NCBI Taxonomy" id="2287"/>
    <lineage>
        <taxon>Archaea</taxon>
        <taxon>Thermoproteota</taxon>
        <taxon>Thermoprotei</taxon>
        <taxon>Sulfolobales</taxon>
        <taxon>Sulfolobaceae</taxon>
        <taxon>Saccharolobus</taxon>
    </lineage>
</organism>
<proteinExistence type="predicted"/>
<dbReference type="EMBL" id="LT549890">
    <property type="protein sequence ID" value="SAI84834.1"/>
    <property type="molecule type" value="Genomic_DNA"/>
</dbReference>
<evidence type="ECO:0000313" key="9">
    <source>
        <dbReference type="Proteomes" id="UP000076770"/>
    </source>
</evidence>
<evidence type="ECO:0000256" key="4">
    <source>
        <dbReference type="ARBA" id="ARBA00022982"/>
    </source>
</evidence>
<dbReference type="Proteomes" id="UP000076770">
    <property type="component" value="Chromosome i"/>
</dbReference>
<reference evidence="9" key="1">
    <citation type="submission" date="2016-04" db="EMBL/GenBank/DDBJ databases">
        <authorList>
            <person name="Shah S.A."/>
            <person name="Garrett R.A."/>
        </authorList>
    </citation>
    <scope>NUCLEOTIDE SEQUENCE [LARGE SCALE GENOMIC DNA]</scope>
    <source>
        <strain evidence="9">ATCC 35091 / DSM 1616 / JCM 8930 / NBRC 15331 / P1</strain>
    </source>
</reference>
<keyword evidence="6" id="KW-0411">Iron-sulfur</keyword>
<name>A0A157T0A5_SACSO</name>
<evidence type="ECO:0000256" key="1">
    <source>
        <dbReference type="ARBA" id="ARBA00022448"/>
    </source>
</evidence>
<evidence type="ECO:0000259" key="7">
    <source>
        <dbReference type="PROSITE" id="PS51379"/>
    </source>
</evidence>
<evidence type="ECO:0000256" key="5">
    <source>
        <dbReference type="ARBA" id="ARBA00023004"/>
    </source>
</evidence>
<dbReference type="InterPro" id="IPR009051">
    <property type="entry name" value="Helical_ferredxn"/>
</dbReference>
<accession>A0A157T0A5</accession>
<dbReference type="PROSITE" id="PS00198">
    <property type="entry name" value="4FE4S_FER_1"/>
    <property type="match status" value="1"/>
</dbReference>
<dbReference type="PANTHER" id="PTHR43551">
    <property type="entry name" value="FUMARATE REDUCTASE IRON-SULFUR SUBUNIT"/>
    <property type="match status" value="1"/>
</dbReference>
<evidence type="ECO:0000256" key="3">
    <source>
        <dbReference type="ARBA" id="ARBA00022723"/>
    </source>
</evidence>